<dbReference type="Proteomes" id="UP001215598">
    <property type="component" value="Unassembled WGS sequence"/>
</dbReference>
<accession>A0AAD7MJ77</accession>
<evidence type="ECO:0000313" key="1">
    <source>
        <dbReference type="EMBL" id="KAJ7718797.1"/>
    </source>
</evidence>
<protein>
    <submittedName>
        <fullName evidence="1">Uncharacterized protein</fullName>
    </submittedName>
</protein>
<dbReference type="AlphaFoldDB" id="A0AAD7MJ77"/>
<keyword evidence="2" id="KW-1185">Reference proteome</keyword>
<gene>
    <name evidence="1" type="ORF">B0H16DRAFT_1739793</name>
</gene>
<comment type="caution">
    <text evidence="1">The sequence shown here is derived from an EMBL/GenBank/DDBJ whole genome shotgun (WGS) entry which is preliminary data.</text>
</comment>
<proteinExistence type="predicted"/>
<reference evidence="1" key="1">
    <citation type="submission" date="2023-03" db="EMBL/GenBank/DDBJ databases">
        <title>Massive genome expansion in bonnet fungi (Mycena s.s.) driven by repeated elements and novel gene families across ecological guilds.</title>
        <authorList>
            <consortium name="Lawrence Berkeley National Laboratory"/>
            <person name="Harder C.B."/>
            <person name="Miyauchi S."/>
            <person name="Viragh M."/>
            <person name="Kuo A."/>
            <person name="Thoen E."/>
            <person name="Andreopoulos B."/>
            <person name="Lu D."/>
            <person name="Skrede I."/>
            <person name="Drula E."/>
            <person name="Henrissat B."/>
            <person name="Morin E."/>
            <person name="Kohler A."/>
            <person name="Barry K."/>
            <person name="LaButti K."/>
            <person name="Morin E."/>
            <person name="Salamov A."/>
            <person name="Lipzen A."/>
            <person name="Mereny Z."/>
            <person name="Hegedus B."/>
            <person name="Baldrian P."/>
            <person name="Stursova M."/>
            <person name="Weitz H."/>
            <person name="Taylor A."/>
            <person name="Grigoriev I.V."/>
            <person name="Nagy L.G."/>
            <person name="Martin F."/>
            <person name="Kauserud H."/>
        </authorList>
    </citation>
    <scope>NUCLEOTIDE SEQUENCE</scope>
    <source>
        <strain evidence="1">CBHHK182m</strain>
    </source>
</reference>
<sequence>MTSSSLIVGDILAALFSRGRTQDDDEQFHWTICLPTTTTTAKKLHAKGVTATNFIFESPPVDIRLPTSRTVSVALKIGTLNNQNAVDAVIALLATIPLVTPPAEAQLGIQFNCLVWFRQAVRCLHDNGYLHCPDVGALEAECRKYGEANDASFGSWKGYMYFVAESSK</sequence>
<organism evidence="1 2">
    <name type="scientific">Mycena metata</name>
    <dbReference type="NCBI Taxonomy" id="1033252"/>
    <lineage>
        <taxon>Eukaryota</taxon>
        <taxon>Fungi</taxon>
        <taxon>Dikarya</taxon>
        <taxon>Basidiomycota</taxon>
        <taxon>Agaricomycotina</taxon>
        <taxon>Agaricomycetes</taxon>
        <taxon>Agaricomycetidae</taxon>
        <taxon>Agaricales</taxon>
        <taxon>Marasmiineae</taxon>
        <taxon>Mycenaceae</taxon>
        <taxon>Mycena</taxon>
    </lineage>
</organism>
<evidence type="ECO:0000313" key="2">
    <source>
        <dbReference type="Proteomes" id="UP001215598"/>
    </source>
</evidence>
<name>A0AAD7MJ77_9AGAR</name>
<dbReference type="EMBL" id="JARKIB010000260">
    <property type="protein sequence ID" value="KAJ7718797.1"/>
    <property type="molecule type" value="Genomic_DNA"/>
</dbReference>